<keyword evidence="2" id="KW-1185">Reference proteome</keyword>
<dbReference type="InterPro" id="IPR027417">
    <property type="entry name" value="P-loop_NTPase"/>
</dbReference>
<sequence length="377" mass="40190">MTVADKTWALLNQALDVYQDNPRAVGWLQTQCARFAEPLRIAVAGAEGSGKSTLVSALVGAPVTSPIVSWPSRGLGDLILVDEPSQDADAVLFLLRHPADTVPMDGGMHTIAVLSHADELGGGRVDALISARQIARRRRREPEIGEVCDLIAVAGLAAAAGRMVDEAQFDALALLAGCSREDLEPWLLSADRFVRPECPAPVQPEVRAELVRRFGLFGVRLAVTLLRQGCDTAPKLSAQFQQRSGLTELRDAIGQCFTEHAPILKSRTALLALEALLRRELQPGAGALGVELDRVLAGAHEFRALRALSSLRTGRTVLTPELADEARLLLSGAQAGPDALGRWKEVSEDSLLSSTDRATARVVVRACEEGLVSGTAG</sequence>
<dbReference type="RefSeq" id="WP_091292620.1">
    <property type="nucleotide sequence ID" value="NZ_FNON01000005.1"/>
</dbReference>
<accession>A0A1H3JH64</accession>
<name>A0A1H3JH64_9PSEU</name>
<dbReference type="STRING" id="589385.SAMN05421504_105406"/>
<evidence type="ECO:0000313" key="2">
    <source>
        <dbReference type="Proteomes" id="UP000199515"/>
    </source>
</evidence>
<gene>
    <name evidence="1" type="ORF">SAMN05421504_105406</name>
</gene>
<evidence type="ECO:0008006" key="3">
    <source>
        <dbReference type="Google" id="ProtNLM"/>
    </source>
</evidence>
<evidence type="ECO:0000313" key="1">
    <source>
        <dbReference type="EMBL" id="SDY39207.1"/>
    </source>
</evidence>
<organism evidence="1 2">
    <name type="scientific">Amycolatopsis xylanica</name>
    <dbReference type="NCBI Taxonomy" id="589385"/>
    <lineage>
        <taxon>Bacteria</taxon>
        <taxon>Bacillati</taxon>
        <taxon>Actinomycetota</taxon>
        <taxon>Actinomycetes</taxon>
        <taxon>Pseudonocardiales</taxon>
        <taxon>Pseudonocardiaceae</taxon>
        <taxon>Amycolatopsis</taxon>
    </lineage>
</organism>
<dbReference type="AlphaFoldDB" id="A0A1H3JH64"/>
<dbReference type="SUPFAM" id="SSF52540">
    <property type="entry name" value="P-loop containing nucleoside triphosphate hydrolases"/>
    <property type="match status" value="1"/>
</dbReference>
<dbReference type="OrthoDB" id="4379468at2"/>
<dbReference type="Proteomes" id="UP000199515">
    <property type="component" value="Unassembled WGS sequence"/>
</dbReference>
<proteinExistence type="predicted"/>
<dbReference type="EMBL" id="FNON01000005">
    <property type="protein sequence ID" value="SDY39207.1"/>
    <property type="molecule type" value="Genomic_DNA"/>
</dbReference>
<reference evidence="1 2" key="1">
    <citation type="submission" date="2016-10" db="EMBL/GenBank/DDBJ databases">
        <authorList>
            <person name="de Groot N.N."/>
        </authorList>
    </citation>
    <scope>NUCLEOTIDE SEQUENCE [LARGE SCALE GENOMIC DNA]</scope>
    <source>
        <strain evidence="1 2">CPCC 202699</strain>
    </source>
</reference>
<protein>
    <recommendedName>
        <fullName evidence="3">Dynamin family protein</fullName>
    </recommendedName>
</protein>